<keyword evidence="1" id="KW-1133">Transmembrane helix</keyword>
<evidence type="ECO:0000313" key="2">
    <source>
        <dbReference type="EMBL" id="KAG6671985.1"/>
    </source>
</evidence>
<keyword evidence="1" id="KW-0472">Membrane</keyword>
<dbReference type="Proteomes" id="UP000811246">
    <property type="component" value="Chromosome 16"/>
</dbReference>
<evidence type="ECO:0000313" key="3">
    <source>
        <dbReference type="Proteomes" id="UP000811246"/>
    </source>
</evidence>
<accession>A0A922A6J6</accession>
<evidence type="ECO:0000256" key="1">
    <source>
        <dbReference type="SAM" id="Phobius"/>
    </source>
</evidence>
<gene>
    <name evidence="2" type="ORF">I3842_16G033200</name>
</gene>
<dbReference type="AlphaFoldDB" id="A0A922A6J6"/>
<sequence length="100" mass="12246">MLVFVIFFGKLTWWWIIWQKRELKASILYFMDPRTCIDTYVDLFTWIFLFLYSRDVCRILVGILNFFVTWVWYFMFYLVNPQVICDVTTVSPVPEVRFSS</sequence>
<feature type="transmembrane region" description="Helical" evidence="1">
    <location>
        <begin position="59"/>
        <end position="79"/>
    </location>
</feature>
<dbReference type="EMBL" id="CM031840">
    <property type="protein sequence ID" value="KAG6671985.1"/>
    <property type="molecule type" value="Genomic_DNA"/>
</dbReference>
<reference evidence="2" key="1">
    <citation type="submission" date="2021-01" db="EMBL/GenBank/DDBJ databases">
        <authorList>
            <person name="Lovell J.T."/>
            <person name="Bentley N."/>
            <person name="Bhattarai G."/>
            <person name="Jenkins J.W."/>
            <person name="Sreedasyam A."/>
            <person name="Alarcon Y."/>
            <person name="Bock C."/>
            <person name="Boston L."/>
            <person name="Carlson J."/>
            <person name="Cervantes K."/>
            <person name="Clermont K."/>
            <person name="Krom N."/>
            <person name="Kubenka K."/>
            <person name="Mamidi S."/>
            <person name="Mattison C."/>
            <person name="Monteros M."/>
            <person name="Pisani C."/>
            <person name="Plott C."/>
            <person name="Rajasekar S."/>
            <person name="Rhein H.S."/>
            <person name="Rohla C."/>
            <person name="Song M."/>
            <person name="Hilaire R.S."/>
            <person name="Shu S."/>
            <person name="Wells L."/>
            <person name="Wang X."/>
            <person name="Webber J."/>
            <person name="Heerema R.J."/>
            <person name="Klein P."/>
            <person name="Conner P."/>
            <person name="Grauke L."/>
            <person name="Grimwood J."/>
            <person name="Schmutz J."/>
            <person name="Randall J.J."/>
        </authorList>
    </citation>
    <scope>NUCLEOTIDE SEQUENCE</scope>
    <source>
        <tissue evidence="2">Leaf</tissue>
    </source>
</reference>
<comment type="caution">
    <text evidence="2">The sequence shown here is derived from an EMBL/GenBank/DDBJ whole genome shotgun (WGS) entry which is preliminary data.</text>
</comment>
<keyword evidence="1" id="KW-0812">Transmembrane</keyword>
<name>A0A922A6J6_CARIL</name>
<organism evidence="2 3">
    <name type="scientific">Carya illinoinensis</name>
    <name type="common">Pecan</name>
    <dbReference type="NCBI Taxonomy" id="32201"/>
    <lineage>
        <taxon>Eukaryota</taxon>
        <taxon>Viridiplantae</taxon>
        <taxon>Streptophyta</taxon>
        <taxon>Embryophyta</taxon>
        <taxon>Tracheophyta</taxon>
        <taxon>Spermatophyta</taxon>
        <taxon>Magnoliopsida</taxon>
        <taxon>eudicotyledons</taxon>
        <taxon>Gunneridae</taxon>
        <taxon>Pentapetalae</taxon>
        <taxon>rosids</taxon>
        <taxon>fabids</taxon>
        <taxon>Fagales</taxon>
        <taxon>Juglandaceae</taxon>
        <taxon>Carya</taxon>
    </lineage>
</organism>
<protein>
    <submittedName>
        <fullName evidence="2">Uncharacterized protein</fullName>
    </submittedName>
</protein>
<proteinExistence type="predicted"/>